<gene>
    <name evidence="1" type="ORF">LCGC14_3024220</name>
</gene>
<sequence length="163" mass="18579">MQVEPKKSPDHWQDWLKTIFPNHFTKPFGDHHVEFWEWVAAIQKGVRPPPFVAIWPRGGGKSTGVEVAAVLIGHRRVRNYIWYIRETQDQADKSVENIGALLESPILAEYDPLLADRAVGKYGKPRAWRRNRLRTASGLTIDAMGLDTARRGAKVEEARPDVM</sequence>
<name>A0A0F8WUU5_9ZZZZ</name>
<comment type="caution">
    <text evidence="1">The sequence shown here is derived from an EMBL/GenBank/DDBJ whole genome shotgun (WGS) entry which is preliminary data.</text>
</comment>
<feature type="non-terminal residue" evidence="1">
    <location>
        <position position="163"/>
    </location>
</feature>
<evidence type="ECO:0008006" key="2">
    <source>
        <dbReference type="Google" id="ProtNLM"/>
    </source>
</evidence>
<dbReference type="InterPro" id="IPR027417">
    <property type="entry name" value="P-loop_NTPase"/>
</dbReference>
<organism evidence="1">
    <name type="scientific">marine sediment metagenome</name>
    <dbReference type="NCBI Taxonomy" id="412755"/>
    <lineage>
        <taxon>unclassified sequences</taxon>
        <taxon>metagenomes</taxon>
        <taxon>ecological metagenomes</taxon>
    </lineage>
</organism>
<evidence type="ECO:0000313" key="1">
    <source>
        <dbReference type="EMBL" id="KKK60453.1"/>
    </source>
</evidence>
<dbReference type="Gene3D" id="3.40.50.300">
    <property type="entry name" value="P-loop containing nucleotide triphosphate hydrolases"/>
    <property type="match status" value="1"/>
</dbReference>
<dbReference type="EMBL" id="LAZR01062964">
    <property type="protein sequence ID" value="KKK60453.1"/>
    <property type="molecule type" value="Genomic_DNA"/>
</dbReference>
<protein>
    <recommendedName>
        <fullName evidence="2">Phage terminase large subunit N-terminal domain-containing protein</fullName>
    </recommendedName>
</protein>
<proteinExistence type="predicted"/>
<reference evidence="1" key="1">
    <citation type="journal article" date="2015" name="Nature">
        <title>Complex archaea that bridge the gap between prokaryotes and eukaryotes.</title>
        <authorList>
            <person name="Spang A."/>
            <person name="Saw J.H."/>
            <person name="Jorgensen S.L."/>
            <person name="Zaremba-Niedzwiedzka K."/>
            <person name="Martijn J."/>
            <person name="Lind A.E."/>
            <person name="van Eijk R."/>
            <person name="Schleper C."/>
            <person name="Guy L."/>
            <person name="Ettema T.J."/>
        </authorList>
    </citation>
    <scope>NUCLEOTIDE SEQUENCE</scope>
</reference>
<accession>A0A0F8WUU5</accession>
<dbReference type="AlphaFoldDB" id="A0A0F8WUU5"/>